<evidence type="ECO:0000313" key="2">
    <source>
        <dbReference type="EMBL" id="GFR96949.1"/>
    </source>
</evidence>
<comment type="caution">
    <text evidence="2">The sequence shown here is derived from an EMBL/GenBank/DDBJ whole genome shotgun (WGS) entry which is preliminary data.</text>
</comment>
<reference evidence="2 3" key="1">
    <citation type="journal article" date="2021" name="Elife">
        <title>Chloroplast acquisition without the gene transfer in kleptoplastic sea slugs, Plakobranchus ocellatus.</title>
        <authorList>
            <person name="Maeda T."/>
            <person name="Takahashi S."/>
            <person name="Yoshida T."/>
            <person name="Shimamura S."/>
            <person name="Takaki Y."/>
            <person name="Nagai Y."/>
            <person name="Toyoda A."/>
            <person name="Suzuki Y."/>
            <person name="Arimoto A."/>
            <person name="Ishii H."/>
            <person name="Satoh N."/>
            <person name="Nishiyama T."/>
            <person name="Hasebe M."/>
            <person name="Maruyama T."/>
            <person name="Minagawa J."/>
            <person name="Obokata J."/>
            <person name="Shigenobu S."/>
        </authorList>
    </citation>
    <scope>NUCLEOTIDE SEQUENCE [LARGE SCALE GENOMIC DNA]</scope>
</reference>
<proteinExistence type="predicted"/>
<name>A0AAV4HGU5_9GAST</name>
<dbReference type="EMBL" id="BMAT01009022">
    <property type="protein sequence ID" value="GFR96949.1"/>
    <property type="molecule type" value="Genomic_DNA"/>
</dbReference>
<evidence type="ECO:0000313" key="3">
    <source>
        <dbReference type="Proteomes" id="UP000762676"/>
    </source>
</evidence>
<dbReference type="Proteomes" id="UP000762676">
    <property type="component" value="Unassembled WGS sequence"/>
</dbReference>
<evidence type="ECO:0000256" key="1">
    <source>
        <dbReference type="SAM" id="MobiDB-lite"/>
    </source>
</evidence>
<sequence>MCLQMWPVQSGKRLSDLSEASHSVCNVEVTIATRTFNENITESNHRRTRGEEEEGVTTPTSKPIKLAPPVNNQPARLGTQDEHGGPKGTAVMTVIISRPGNLPQGIPTVLLVNNGRVIIHGRTLHETLVGRQFRKFCFRVCLTLSLRVRCVNSIATEGLRMARMPTKCPGPFGYSVMETHLTMVTSTRTARQWTIGGLPDP</sequence>
<feature type="region of interest" description="Disordered" evidence="1">
    <location>
        <begin position="39"/>
        <end position="86"/>
    </location>
</feature>
<dbReference type="AlphaFoldDB" id="A0AAV4HGU5"/>
<organism evidence="2 3">
    <name type="scientific">Elysia marginata</name>
    <dbReference type="NCBI Taxonomy" id="1093978"/>
    <lineage>
        <taxon>Eukaryota</taxon>
        <taxon>Metazoa</taxon>
        <taxon>Spiralia</taxon>
        <taxon>Lophotrochozoa</taxon>
        <taxon>Mollusca</taxon>
        <taxon>Gastropoda</taxon>
        <taxon>Heterobranchia</taxon>
        <taxon>Euthyneura</taxon>
        <taxon>Panpulmonata</taxon>
        <taxon>Sacoglossa</taxon>
        <taxon>Placobranchoidea</taxon>
        <taxon>Plakobranchidae</taxon>
        <taxon>Elysia</taxon>
    </lineage>
</organism>
<keyword evidence="3" id="KW-1185">Reference proteome</keyword>
<accession>A0AAV4HGU5</accession>
<gene>
    <name evidence="2" type="ORF">ElyMa_004465000</name>
</gene>
<protein>
    <submittedName>
        <fullName evidence="2">Uncharacterized protein</fullName>
    </submittedName>
</protein>